<protein>
    <submittedName>
        <fullName evidence="1">Predicted small heat shock protein</fullName>
    </submittedName>
</protein>
<sequence>MDVGVGLFRLRCLNGQHALFGLDADVIGGESGKRHLDAVMFVIILGNVVGRVVRLLAFGQTVQFVEQRIEANKLAGHGCGKQSHVSLLFLSENGAAFRYGKAAFQTFFCNPFWRYLTDIGREISGSRCRGFCPEMALFRPEC</sequence>
<keyword evidence="1" id="KW-0346">Stress response</keyword>
<accession>Q4PJH1</accession>
<name>Q4PJH1_9BACT</name>
<reference evidence="1" key="1">
    <citation type="journal article" date="2005" name="PLoS Biol.">
        <title>New insights into metabolic properties of marine bacteria encoding proteorhodopsins.</title>
        <authorList>
            <person name="Sabehi G."/>
            <person name="Loy A."/>
            <person name="Jung K.H."/>
            <person name="Partha R."/>
            <person name="Spudich J.L."/>
            <person name="Isaacson T."/>
            <person name="Hirschberg J."/>
            <person name="Wagner M."/>
            <person name="Beja O."/>
        </authorList>
    </citation>
    <scope>NUCLEOTIDE SEQUENCE</scope>
</reference>
<organism evidence="1">
    <name type="scientific">uncultured bacterium MedeBAC46A06</name>
    <dbReference type="NCBI Taxonomy" id="332275"/>
    <lineage>
        <taxon>Bacteria</taxon>
        <taxon>environmental samples</taxon>
    </lineage>
</organism>
<dbReference type="AlphaFoldDB" id="Q4PJH1"/>
<evidence type="ECO:0000313" key="1">
    <source>
        <dbReference type="EMBL" id="AAY82806.1"/>
    </source>
</evidence>
<proteinExistence type="predicted"/>
<dbReference type="EMBL" id="DQ088847">
    <property type="protein sequence ID" value="AAY82806.1"/>
    <property type="molecule type" value="Genomic_DNA"/>
</dbReference>